<dbReference type="PROSITE" id="PS51898">
    <property type="entry name" value="TYR_RECOMBINASE"/>
    <property type="match status" value="1"/>
</dbReference>
<evidence type="ECO:0000256" key="4">
    <source>
        <dbReference type="ARBA" id="ARBA00023125"/>
    </source>
</evidence>
<evidence type="ECO:0000313" key="9">
    <source>
        <dbReference type="EMBL" id="MDP9799029.1"/>
    </source>
</evidence>
<dbReference type="InterPro" id="IPR004107">
    <property type="entry name" value="Integrase_SAM-like_N"/>
</dbReference>
<dbReference type="Proteomes" id="UP001240984">
    <property type="component" value="Unassembled WGS sequence"/>
</dbReference>
<keyword evidence="2" id="KW-0229">DNA integration</keyword>
<evidence type="ECO:0000259" key="7">
    <source>
        <dbReference type="PROSITE" id="PS50949"/>
    </source>
</evidence>
<dbReference type="PANTHER" id="PTHR30349">
    <property type="entry name" value="PHAGE INTEGRASE-RELATED"/>
    <property type="match status" value="1"/>
</dbReference>
<dbReference type="Gene3D" id="1.10.150.130">
    <property type="match status" value="1"/>
</dbReference>
<proteinExistence type="inferred from homology"/>
<dbReference type="PROSITE" id="PS50949">
    <property type="entry name" value="HTH_GNTR"/>
    <property type="match status" value="1"/>
</dbReference>
<evidence type="ECO:0000259" key="8">
    <source>
        <dbReference type="PROSITE" id="PS51898"/>
    </source>
</evidence>
<keyword evidence="6" id="KW-0233">DNA recombination</keyword>
<dbReference type="Pfam" id="PF00589">
    <property type="entry name" value="Phage_integrase"/>
    <property type="match status" value="1"/>
</dbReference>
<keyword evidence="3" id="KW-0805">Transcription regulation</keyword>
<feature type="domain" description="HTH gntR-type" evidence="7">
    <location>
        <begin position="432"/>
        <end position="500"/>
    </location>
</feature>
<dbReference type="PANTHER" id="PTHR30349:SF64">
    <property type="entry name" value="PROPHAGE INTEGRASE INTD-RELATED"/>
    <property type="match status" value="1"/>
</dbReference>
<dbReference type="SMART" id="SM00345">
    <property type="entry name" value="HTH_GNTR"/>
    <property type="match status" value="1"/>
</dbReference>
<dbReference type="InterPro" id="IPR010998">
    <property type="entry name" value="Integrase_recombinase_N"/>
</dbReference>
<dbReference type="Pfam" id="PF14659">
    <property type="entry name" value="Phage_int_SAM_3"/>
    <property type="match status" value="1"/>
</dbReference>
<dbReference type="InterPro" id="IPR036390">
    <property type="entry name" value="WH_DNA-bd_sf"/>
</dbReference>
<accession>A0ABT9N5N8</accession>
<organism evidence="9 10">
    <name type="scientific">Catenuloplanes nepalensis</name>
    <dbReference type="NCBI Taxonomy" id="587533"/>
    <lineage>
        <taxon>Bacteria</taxon>
        <taxon>Bacillati</taxon>
        <taxon>Actinomycetota</taxon>
        <taxon>Actinomycetes</taxon>
        <taxon>Micromonosporales</taxon>
        <taxon>Micromonosporaceae</taxon>
        <taxon>Catenuloplanes</taxon>
    </lineage>
</organism>
<comment type="caution">
    <text evidence="9">The sequence shown here is derived from an EMBL/GenBank/DDBJ whole genome shotgun (WGS) entry which is preliminary data.</text>
</comment>
<dbReference type="InterPro" id="IPR002104">
    <property type="entry name" value="Integrase_catalytic"/>
</dbReference>
<dbReference type="InterPro" id="IPR011010">
    <property type="entry name" value="DNA_brk_join_enz"/>
</dbReference>
<dbReference type="CDD" id="cd01189">
    <property type="entry name" value="INT_ICEBs1_C_like"/>
    <property type="match status" value="1"/>
</dbReference>
<evidence type="ECO:0000256" key="2">
    <source>
        <dbReference type="ARBA" id="ARBA00022908"/>
    </source>
</evidence>
<keyword evidence="10" id="KW-1185">Reference proteome</keyword>
<gene>
    <name evidence="9" type="ORF">J2S43_007541</name>
</gene>
<dbReference type="InterPro" id="IPR050090">
    <property type="entry name" value="Tyrosine_recombinase_XerCD"/>
</dbReference>
<dbReference type="InterPro" id="IPR013762">
    <property type="entry name" value="Integrase-like_cat_sf"/>
</dbReference>
<dbReference type="Gene3D" id="1.10.443.10">
    <property type="entry name" value="Intergrase catalytic core"/>
    <property type="match status" value="1"/>
</dbReference>
<dbReference type="RefSeq" id="WP_306837367.1">
    <property type="nucleotide sequence ID" value="NZ_JAUSRA010000001.1"/>
</dbReference>
<dbReference type="SUPFAM" id="SSF56349">
    <property type="entry name" value="DNA breaking-rejoining enzymes"/>
    <property type="match status" value="1"/>
</dbReference>
<dbReference type="Pfam" id="PF00392">
    <property type="entry name" value="GntR"/>
    <property type="match status" value="1"/>
</dbReference>
<sequence length="502" mass="55447">MPAKKRDRGSIETLPSGSLRVKVYAGIDPITKRRYDLTETIPPGPRADREAQKALTKLLRQLDEQRNPRTRATVNQLVDRYLEVLRVEGTTRPTYEGYIKNHIRPLLGEFPIARLGGEIFDSFYAELRKCRAHCRGRKYVEHRTDRAHACDHRCGPHVCRPLADSTIKQINGILSGACSRAVRWGWLGTNPMDQAERLPAGRPDPHPPTPEQAARITMEAWADPDWGMFVWLAFVTGARRGELCALTWDRIDFSTGVLTIRSSIAQHGAKTWEKHTKTHQQRRIVLDDQTLALLRAYRRLCVERAAELGTELVADARIFSGSPDGRTWLKPDTATQRFGRMGARISLDVNLHQLRHYTATELIAAGVDVRTVAGRLGHGGGGTTTLRVYSAWLSEADQRAAGTLAGRMPELPAGVAVDERLASPDRPVTEDSAPYHRIAADLRAAVRCGALRPGDPLPVVTELAGRYGVAASTAHRAVALLAEADEVIVRRGKRAIVAGAQG</sequence>
<comment type="similarity">
    <text evidence="1">Belongs to the 'phage' integrase family.</text>
</comment>
<evidence type="ECO:0000256" key="6">
    <source>
        <dbReference type="ARBA" id="ARBA00023172"/>
    </source>
</evidence>
<evidence type="ECO:0000256" key="5">
    <source>
        <dbReference type="ARBA" id="ARBA00023163"/>
    </source>
</evidence>
<protein>
    <submittedName>
        <fullName evidence="9">Integrase</fullName>
    </submittedName>
</protein>
<keyword evidence="4" id="KW-0238">DNA-binding</keyword>
<evidence type="ECO:0000313" key="10">
    <source>
        <dbReference type="Proteomes" id="UP001240984"/>
    </source>
</evidence>
<evidence type="ECO:0000256" key="3">
    <source>
        <dbReference type="ARBA" id="ARBA00023015"/>
    </source>
</evidence>
<dbReference type="InterPro" id="IPR036388">
    <property type="entry name" value="WH-like_DNA-bd_sf"/>
</dbReference>
<keyword evidence="5" id="KW-0804">Transcription</keyword>
<name>A0ABT9N5N8_9ACTN</name>
<dbReference type="InterPro" id="IPR000524">
    <property type="entry name" value="Tscrpt_reg_HTH_GntR"/>
</dbReference>
<dbReference type="Gene3D" id="1.10.10.10">
    <property type="entry name" value="Winged helix-like DNA-binding domain superfamily/Winged helix DNA-binding domain"/>
    <property type="match status" value="1"/>
</dbReference>
<evidence type="ECO:0000256" key="1">
    <source>
        <dbReference type="ARBA" id="ARBA00008857"/>
    </source>
</evidence>
<reference evidence="9 10" key="1">
    <citation type="submission" date="2023-07" db="EMBL/GenBank/DDBJ databases">
        <title>Sequencing the genomes of 1000 actinobacteria strains.</title>
        <authorList>
            <person name="Klenk H.-P."/>
        </authorList>
    </citation>
    <scope>NUCLEOTIDE SEQUENCE [LARGE SCALE GENOMIC DNA]</scope>
    <source>
        <strain evidence="9 10">DSM 44710</strain>
    </source>
</reference>
<dbReference type="EMBL" id="JAUSRA010000001">
    <property type="protein sequence ID" value="MDP9799029.1"/>
    <property type="molecule type" value="Genomic_DNA"/>
</dbReference>
<dbReference type="SUPFAM" id="SSF46785">
    <property type="entry name" value="Winged helix' DNA-binding domain"/>
    <property type="match status" value="1"/>
</dbReference>
<feature type="domain" description="Tyr recombinase" evidence="8">
    <location>
        <begin position="203"/>
        <end position="403"/>
    </location>
</feature>